<sequence>MQSSVPLNTAKAILRLEQVNLFTKLKTQLPGNQQGYPILQDISLEVFQSECIAIVGPVGAGKTSLLRLINRLIEPTSGKLYLENQEYRQIPVIELRQMLVLVLQESKLLGMTVGQALAYPLVLRGLPKQTIQQRVNHWTDQLHIPNEWLERTEVQLSAGQRQLVAIARALVIQPKILLLDEPTSALDTGTASHLIQVLTQLSQTHQTTILMVNHQLELAQMFCTRLLHLQQAHLFANQTASEIDWIELRKSLIQAAAQDDFGF</sequence>
<feature type="domain" description="ABC transporter" evidence="4">
    <location>
        <begin position="14"/>
        <end position="256"/>
    </location>
</feature>
<dbReference type="InterPro" id="IPR017871">
    <property type="entry name" value="ABC_transporter-like_CS"/>
</dbReference>
<evidence type="ECO:0000259" key="4">
    <source>
        <dbReference type="PROSITE" id="PS50893"/>
    </source>
</evidence>
<dbReference type="Pfam" id="PF00005">
    <property type="entry name" value="ABC_tran"/>
    <property type="match status" value="1"/>
</dbReference>
<evidence type="ECO:0000313" key="6">
    <source>
        <dbReference type="Proteomes" id="UP000647836"/>
    </source>
</evidence>
<dbReference type="Gene3D" id="3.40.50.300">
    <property type="entry name" value="P-loop containing nucleotide triphosphate hydrolases"/>
    <property type="match status" value="1"/>
</dbReference>
<dbReference type="InterPro" id="IPR015856">
    <property type="entry name" value="ABC_transpr_CbiO/EcfA_su"/>
</dbReference>
<dbReference type="SMART" id="SM00382">
    <property type="entry name" value="AAA"/>
    <property type="match status" value="1"/>
</dbReference>
<proteinExistence type="predicted"/>
<organism evidence="5 6">
    <name type="scientific">Nostoc cf. edaphicum LEGE 07299</name>
    <dbReference type="NCBI Taxonomy" id="2777974"/>
    <lineage>
        <taxon>Bacteria</taxon>
        <taxon>Bacillati</taxon>
        <taxon>Cyanobacteriota</taxon>
        <taxon>Cyanophyceae</taxon>
        <taxon>Nostocales</taxon>
        <taxon>Nostocaceae</taxon>
        <taxon>Nostoc</taxon>
    </lineage>
</organism>
<dbReference type="InterPro" id="IPR003593">
    <property type="entry name" value="AAA+_ATPase"/>
</dbReference>
<dbReference type="InterPro" id="IPR027417">
    <property type="entry name" value="P-loop_NTPase"/>
</dbReference>
<dbReference type="EMBL" id="JADEXF010000116">
    <property type="protein sequence ID" value="MBE9104383.1"/>
    <property type="molecule type" value="Genomic_DNA"/>
</dbReference>
<evidence type="ECO:0000256" key="2">
    <source>
        <dbReference type="ARBA" id="ARBA00022741"/>
    </source>
</evidence>
<dbReference type="GO" id="GO:0005524">
    <property type="term" value="F:ATP binding"/>
    <property type="evidence" value="ECO:0007669"/>
    <property type="project" value="UniProtKB-KW"/>
</dbReference>
<keyword evidence="3 5" id="KW-0067">ATP-binding</keyword>
<evidence type="ECO:0000256" key="1">
    <source>
        <dbReference type="ARBA" id="ARBA00022448"/>
    </source>
</evidence>
<keyword evidence="2" id="KW-0547">Nucleotide-binding</keyword>
<evidence type="ECO:0000256" key="3">
    <source>
        <dbReference type="ARBA" id="ARBA00022840"/>
    </source>
</evidence>
<protein>
    <submittedName>
        <fullName evidence="5">ATP-binding cassette domain-containing protein</fullName>
    </submittedName>
</protein>
<dbReference type="PROSITE" id="PS50893">
    <property type="entry name" value="ABC_TRANSPORTER_2"/>
    <property type="match status" value="1"/>
</dbReference>
<name>A0ABR9TVE3_9NOSO</name>
<dbReference type="PROSITE" id="PS00211">
    <property type="entry name" value="ABC_TRANSPORTER_1"/>
    <property type="match status" value="1"/>
</dbReference>
<dbReference type="InterPro" id="IPR003439">
    <property type="entry name" value="ABC_transporter-like_ATP-bd"/>
</dbReference>
<dbReference type="SUPFAM" id="SSF52540">
    <property type="entry name" value="P-loop containing nucleoside triphosphate hydrolases"/>
    <property type="match status" value="1"/>
</dbReference>
<dbReference type="Proteomes" id="UP000647836">
    <property type="component" value="Unassembled WGS sequence"/>
</dbReference>
<gene>
    <name evidence="5" type="ORF">IQ229_05325</name>
</gene>
<keyword evidence="6" id="KW-1185">Reference proteome</keyword>
<dbReference type="InterPro" id="IPR015854">
    <property type="entry name" value="ABC_transpr_LolD-like"/>
</dbReference>
<evidence type="ECO:0000313" key="5">
    <source>
        <dbReference type="EMBL" id="MBE9104383.1"/>
    </source>
</evidence>
<dbReference type="CDD" id="cd03225">
    <property type="entry name" value="ABC_cobalt_CbiO_domain1"/>
    <property type="match status" value="1"/>
</dbReference>
<reference evidence="5 6" key="1">
    <citation type="submission" date="2020-10" db="EMBL/GenBank/DDBJ databases">
        <authorList>
            <person name="Castelo-Branco R."/>
            <person name="Eusebio N."/>
            <person name="Adriana R."/>
            <person name="Vieira A."/>
            <person name="Brugerolle De Fraissinette N."/>
            <person name="Rezende De Castro R."/>
            <person name="Schneider M.P."/>
            <person name="Vasconcelos V."/>
            <person name="Leao P.N."/>
        </authorList>
    </citation>
    <scope>NUCLEOTIDE SEQUENCE [LARGE SCALE GENOMIC DNA]</scope>
    <source>
        <strain evidence="5 6">LEGE 07299</strain>
    </source>
</reference>
<dbReference type="RefSeq" id="WP_194041938.1">
    <property type="nucleotide sequence ID" value="NZ_JADEXF010000116.1"/>
</dbReference>
<accession>A0ABR9TVE3</accession>
<dbReference type="PANTHER" id="PTHR24220">
    <property type="entry name" value="IMPORT ATP-BINDING PROTEIN"/>
    <property type="match status" value="1"/>
</dbReference>
<keyword evidence="1" id="KW-0813">Transport</keyword>
<comment type="caution">
    <text evidence="5">The sequence shown here is derived from an EMBL/GenBank/DDBJ whole genome shotgun (WGS) entry which is preliminary data.</text>
</comment>